<feature type="transmembrane region" description="Helical" evidence="1">
    <location>
        <begin position="37"/>
        <end position="53"/>
    </location>
</feature>
<dbReference type="RefSeq" id="WP_305169767.1">
    <property type="nucleotide sequence ID" value="NZ_JAUUUU010000002.1"/>
</dbReference>
<proteinExistence type="predicted"/>
<evidence type="ECO:0000313" key="3">
    <source>
        <dbReference type="Proteomes" id="UP001178354"/>
    </source>
</evidence>
<dbReference type="EMBL" id="JAUUUU010000002">
    <property type="protein sequence ID" value="MDP1520201.1"/>
    <property type="molecule type" value="Genomic_DNA"/>
</dbReference>
<gene>
    <name evidence="2" type="ORF">Q8A57_04380</name>
</gene>
<keyword evidence="1" id="KW-1133">Transmembrane helix</keyword>
<comment type="caution">
    <text evidence="2">The sequence shown here is derived from an EMBL/GenBank/DDBJ whole genome shotgun (WGS) entry which is preliminary data.</text>
</comment>
<name>A0AAW8B2Q4_9GAMM</name>
<accession>A0AAW8B2Q4</accession>
<keyword evidence="1" id="KW-0812">Transmembrane</keyword>
<evidence type="ECO:0008006" key="4">
    <source>
        <dbReference type="Google" id="ProtNLM"/>
    </source>
</evidence>
<evidence type="ECO:0000313" key="2">
    <source>
        <dbReference type="EMBL" id="MDP1520201.1"/>
    </source>
</evidence>
<reference evidence="2" key="1">
    <citation type="journal article" date="2010" name="Int. J. Syst. Evol. Microbiol.">
        <title>Porticoccus litoralis gen. nov., sp. nov., a gammaproteobacterium isolated from the Yellow Sea.</title>
        <authorList>
            <person name="Oh H.M."/>
            <person name="Kim H."/>
            <person name="Kim K.M."/>
            <person name="Min G.S."/>
            <person name="Cho J.C."/>
        </authorList>
    </citation>
    <scope>NUCLEOTIDE SEQUENCE</scope>
    <source>
        <strain evidence="2">DSM 25064</strain>
    </source>
</reference>
<keyword evidence="3" id="KW-1185">Reference proteome</keyword>
<reference evidence="2" key="2">
    <citation type="submission" date="2023-08" db="EMBL/GenBank/DDBJ databases">
        <authorList>
            <person name="Luo J."/>
        </authorList>
    </citation>
    <scope>NUCLEOTIDE SEQUENCE</scope>
    <source>
        <strain evidence="2">DSM 25064</strain>
    </source>
</reference>
<dbReference type="AlphaFoldDB" id="A0AAW8B2Q4"/>
<dbReference type="Proteomes" id="UP001178354">
    <property type="component" value="Unassembled WGS sequence"/>
</dbReference>
<evidence type="ECO:0000256" key="1">
    <source>
        <dbReference type="SAM" id="Phobius"/>
    </source>
</evidence>
<organism evidence="2 3">
    <name type="scientific">Porticoccus litoralis</name>
    <dbReference type="NCBI Taxonomy" id="434086"/>
    <lineage>
        <taxon>Bacteria</taxon>
        <taxon>Pseudomonadati</taxon>
        <taxon>Pseudomonadota</taxon>
        <taxon>Gammaproteobacteria</taxon>
        <taxon>Cellvibrionales</taxon>
        <taxon>Porticoccaceae</taxon>
        <taxon>Porticoccus</taxon>
    </lineage>
</organism>
<protein>
    <recommendedName>
        <fullName evidence="4">VanZ-like domain-containing protein</fullName>
    </recommendedName>
</protein>
<sequence length="115" mass="12466">MRSVWRWSFVGSLCAVLVIMLLPSGHGSMLPGQDKVLHGVTFLLLYLLGAKAFPQAGYRNKLLVGLLGYGIAIELLQGLSGYRSMEAWDAVADMAGLLVGWLWVLKKQPSQGCCG</sequence>
<keyword evidence="1" id="KW-0472">Membrane</keyword>